<dbReference type="GO" id="GO:0004177">
    <property type="term" value="F:aminopeptidase activity"/>
    <property type="evidence" value="ECO:0007669"/>
    <property type="project" value="UniProtKB-KW"/>
</dbReference>
<proteinExistence type="inferred from homology"/>
<dbReference type="InterPro" id="IPR052170">
    <property type="entry name" value="M29_Exopeptidase"/>
</dbReference>
<dbReference type="Pfam" id="PF02073">
    <property type="entry name" value="Peptidase_M29"/>
    <property type="match status" value="1"/>
</dbReference>
<keyword evidence="6" id="KW-0645">Protease</keyword>
<evidence type="ECO:0000256" key="4">
    <source>
        <dbReference type="ARBA" id="ARBA00008236"/>
    </source>
</evidence>
<evidence type="ECO:0000313" key="12">
    <source>
        <dbReference type="Proteomes" id="UP000050497"/>
    </source>
</evidence>
<dbReference type="PANTHER" id="PTHR34448">
    <property type="entry name" value="AMINOPEPTIDASE"/>
    <property type="match status" value="1"/>
</dbReference>
<comment type="similarity">
    <text evidence="4">Belongs to the peptidase M29 family.</text>
</comment>
<sequence length="416" mass="45171">MPDRAKADPFERKLARYAETIVHVGLALKPKQQLIITAPIDSMPLVRAVTRAAYEAGCSYVMPVIDDDIVKQIRYRHGSKKSFDVAPAWFYEGMGVALRAGAAHLTISGSDPFMLNGEDEDAIARGTKALREASVPAMRVTQQLLTNWSVVACATPGWAKAVFPELGDADALERLWEAIFAAARVDNDDPIAAWKAHNAALHARVKMLNRKNCAALHFRGPGTDLRVGLAEGHRWCGGAERMKNGVVCNPNLPTEEVFTMPHAMKVEGYVRATRPLSYQNTLIENIAVRFEGGRIVHARATRGEEVLHSLLASDPGASRLGEVALVPHASPISQSGILFFNTLFDENAASHIAIGSPYPHCLRGIEKMNAGEMIACGVNDSRIHLDWMIGSGEVDVDAIAASGVAEPLMRAGEWIN</sequence>
<comment type="cofactor">
    <cofactor evidence="3">
        <name>Zn(2+)</name>
        <dbReference type="ChEBI" id="CHEBI:29105"/>
    </cofactor>
</comment>
<keyword evidence="8" id="KW-0378">Hydrolase</keyword>
<keyword evidence="9" id="KW-0482">Metalloprotease</keyword>
<dbReference type="GO" id="GO:0046872">
    <property type="term" value="F:metal ion binding"/>
    <property type="evidence" value="ECO:0007669"/>
    <property type="project" value="UniProtKB-KW"/>
</dbReference>
<dbReference type="InterPro" id="IPR035097">
    <property type="entry name" value="M29_N-terminal"/>
</dbReference>
<dbReference type="GO" id="GO:0008237">
    <property type="term" value="F:metallopeptidase activity"/>
    <property type="evidence" value="ECO:0007669"/>
    <property type="project" value="UniProtKB-KW"/>
</dbReference>
<dbReference type="PATRIC" id="fig|1653334.4.peg.1071"/>
<name>A0A0P7XXJ6_9HYPH</name>
<reference evidence="10 12" key="1">
    <citation type="submission" date="2015-09" db="EMBL/GenBank/DDBJ databases">
        <title>Identification and resolution of microdiversity through metagenomic sequencing of parallel consortia.</title>
        <authorList>
            <person name="Nelson W.C."/>
            <person name="Romine M.F."/>
            <person name="Lindemann S.R."/>
        </authorList>
    </citation>
    <scope>NUCLEOTIDE SEQUENCE [LARGE SCALE GENOMIC DNA]</scope>
    <source>
        <strain evidence="10">HL-109</strain>
    </source>
</reference>
<comment type="cofactor">
    <cofactor evidence="1">
        <name>Co(2+)</name>
        <dbReference type="ChEBI" id="CHEBI:48828"/>
    </cofactor>
</comment>
<evidence type="ECO:0000256" key="8">
    <source>
        <dbReference type="ARBA" id="ARBA00022801"/>
    </source>
</evidence>
<reference evidence="11 13" key="2">
    <citation type="submission" date="2016-08" db="EMBL/GenBank/DDBJ databases">
        <authorList>
            <person name="Varghese N."/>
            <person name="Submissions Spin"/>
        </authorList>
    </citation>
    <scope>NUCLEOTIDE SEQUENCE [LARGE SCALE GENOMIC DNA]</scope>
    <source>
        <strain evidence="11 13">HL-109</strain>
    </source>
</reference>
<keyword evidence="5 10" id="KW-0031">Aminopeptidase</keyword>
<dbReference type="SUPFAM" id="SSF144052">
    <property type="entry name" value="Thermophilic metalloprotease-like"/>
    <property type="match status" value="1"/>
</dbReference>
<dbReference type="PANTHER" id="PTHR34448:SF3">
    <property type="entry name" value="AMINOPEPTIDASE AMPS"/>
    <property type="match status" value="1"/>
</dbReference>
<dbReference type="PRINTS" id="PR00919">
    <property type="entry name" value="THERMOPTASE"/>
</dbReference>
<keyword evidence="13" id="KW-1185">Reference proteome</keyword>
<evidence type="ECO:0000256" key="6">
    <source>
        <dbReference type="ARBA" id="ARBA00022670"/>
    </source>
</evidence>
<evidence type="ECO:0000256" key="2">
    <source>
        <dbReference type="ARBA" id="ARBA00001946"/>
    </source>
</evidence>
<evidence type="ECO:0000313" key="11">
    <source>
        <dbReference type="EMBL" id="SCC82060.1"/>
    </source>
</evidence>
<dbReference type="InterPro" id="IPR000787">
    <property type="entry name" value="Peptidase_M29"/>
</dbReference>
<dbReference type="Proteomes" id="UP000182800">
    <property type="component" value="Unassembled WGS sequence"/>
</dbReference>
<keyword evidence="7" id="KW-0479">Metal-binding</keyword>
<evidence type="ECO:0000313" key="10">
    <source>
        <dbReference type="EMBL" id="KPQ09217.1"/>
    </source>
</evidence>
<protein>
    <submittedName>
        <fullName evidence="10">Aminopeptidase PepS</fullName>
    </submittedName>
    <submittedName>
        <fullName evidence="11">Aminopeptidase T. Metallo peptidase. MEROPS family M29</fullName>
    </submittedName>
</protein>
<dbReference type="OrthoDB" id="9803993at2"/>
<accession>A0A0P7XXJ6</accession>
<organism evidence="10 12">
    <name type="scientific">Saliniramus fredricksonii</name>
    <dbReference type="NCBI Taxonomy" id="1653334"/>
    <lineage>
        <taxon>Bacteria</taxon>
        <taxon>Pseudomonadati</taxon>
        <taxon>Pseudomonadota</taxon>
        <taxon>Alphaproteobacteria</taxon>
        <taxon>Hyphomicrobiales</taxon>
        <taxon>Salinarimonadaceae</taxon>
        <taxon>Saliniramus</taxon>
    </lineage>
</organism>
<dbReference type="Proteomes" id="UP000050497">
    <property type="component" value="Unassembled WGS sequence"/>
</dbReference>
<dbReference type="STRING" id="1653334.GA0071312_3035"/>
<evidence type="ECO:0000313" key="13">
    <source>
        <dbReference type="Proteomes" id="UP000182800"/>
    </source>
</evidence>
<comment type="cofactor">
    <cofactor evidence="2">
        <name>Mg(2+)</name>
        <dbReference type="ChEBI" id="CHEBI:18420"/>
    </cofactor>
</comment>
<evidence type="ECO:0000256" key="9">
    <source>
        <dbReference type="ARBA" id="ARBA00023049"/>
    </source>
</evidence>
<dbReference type="RefSeq" id="WP_074445627.1">
    <property type="nucleotide sequence ID" value="NZ_FMBM01000002.1"/>
</dbReference>
<evidence type="ECO:0000256" key="7">
    <source>
        <dbReference type="ARBA" id="ARBA00022723"/>
    </source>
</evidence>
<comment type="caution">
    <text evidence="10">The sequence shown here is derived from an EMBL/GenBank/DDBJ whole genome shotgun (WGS) entry which is preliminary data.</text>
</comment>
<evidence type="ECO:0000256" key="5">
    <source>
        <dbReference type="ARBA" id="ARBA00022438"/>
    </source>
</evidence>
<dbReference type="EMBL" id="LJSX01000032">
    <property type="protein sequence ID" value="KPQ09217.1"/>
    <property type="molecule type" value="Genomic_DNA"/>
</dbReference>
<evidence type="ECO:0000256" key="3">
    <source>
        <dbReference type="ARBA" id="ARBA00001947"/>
    </source>
</evidence>
<evidence type="ECO:0000256" key="1">
    <source>
        <dbReference type="ARBA" id="ARBA00001941"/>
    </source>
</evidence>
<dbReference type="AlphaFoldDB" id="A0A0P7XXJ6"/>
<dbReference type="Gene3D" id="3.40.1830.10">
    <property type="entry name" value="Thermophilic metalloprotease (M29)"/>
    <property type="match status" value="1"/>
</dbReference>
<dbReference type="GO" id="GO:0006508">
    <property type="term" value="P:proteolysis"/>
    <property type="evidence" value="ECO:0007669"/>
    <property type="project" value="UniProtKB-KW"/>
</dbReference>
<dbReference type="EMBL" id="FMBM01000002">
    <property type="protein sequence ID" value="SCC82060.1"/>
    <property type="molecule type" value="Genomic_DNA"/>
</dbReference>
<gene>
    <name evidence="10" type="primary">pepS</name>
    <name evidence="11" type="ORF">GA0071312_3035</name>
    <name evidence="10" type="ORF">HLUCCO17_15770</name>
</gene>